<name>A0AAD8JZN5_TARER</name>
<reference evidence="2" key="1">
    <citation type="journal article" date="2023" name="bioRxiv">
        <title>Improved chromosome-level genome assembly for marigold (Tagetes erecta).</title>
        <authorList>
            <person name="Jiang F."/>
            <person name="Yuan L."/>
            <person name="Wang S."/>
            <person name="Wang H."/>
            <person name="Xu D."/>
            <person name="Wang A."/>
            <person name="Fan W."/>
        </authorList>
    </citation>
    <scope>NUCLEOTIDE SEQUENCE</scope>
    <source>
        <strain evidence="2">WSJ</strain>
        <tissue evidence="2">Leaf</tissue>
    </source>
</reference>
<evidence type="ECO:0000313" key="3">
    <source>
        <dbReference type="Proteomes" id="UP001229421"/>
    </source>
</evidence>
<comment type="caution">
    <text evidence="2">The sequence shown here is derived from an EMBL/GenBank/DDBJ whole genome shotgun (WGS) entry which is preliminary data.</text>
</comment>
<gene>
    <name evidence="2" type="ORF">QVD17_35530</name>
</gene>
<proteinExistence type="predicted"/>
<keyword evidence="3" id="KW-1185">Reference proteome</keyword>
<dbReference type="Proteomes" id="UP001229421">
    <property type="component" value="Unassembled WGS sequence"/>
</dbReference>
<evidence type="ECO:0000256" key="1">
    <source>
        <dbReference type="SAM" id="MobiDB-lite"/>
    </source>
</evidence>
<dbReference type="EMBL" id="JAUHHV010000009">
    <property type="protein sequence ID" value="KAK1413750.1"/>
    <property type="molecule type" value="Genomic_DNA"/>
</dbReference>
<protein>
    <submittedName>
        <fullName evidence="2">Uncharacterized protein</fullName>
    </submittedName>
</protein>
<sequence>MFLLTINSCHLILQTQHGTVQVRLFGSGSRSTQFLQIKFPARFNPYRVNRSIPIVKNKKLNQKTTTTIDDNQINLRQPPPPPVSGNHPTGFNTITDS</sequence>
<accession>A0AAD8JZN5</accession>
<feature type="region of interest" description="Disordered" evidence="1">
    <location>
        <begin position="63"/>
        <end position="97"/>
    </location>
</feature>
<feature type="compositionally biased region" description="Polar residues" evidence="1">
    <location>
        <begin position="86"/>
        <end position="97"/>
    </location>
</feature>
<organism evidence="2 3">
    <name type="scientific">Tagetes erecta</name>
    <name type="common">African marigold</name>
    <dbReference type="NCBI Taxonomy" id="13708"/>
    <lineage>
        <taxon>Eukaryota</taxon>
        <taxon>Viridiplantae</taxon>
        <taxon>Streptophyta</taxon>
        <taxon>Embryophyta</taxon>
        <taxon>Tracheophyta</taxon>
        <taxon>Spermatophyta</taxon>
        <taxon>Magnoliopsida</taxon>
        <taxon>eudicotyledons</taxon>
        <taxon>Gunneridae</taxon>
        <taxon>Pentapetalae</taxon>
        <taxon>asterids</taxon>
        <taxon>campanulids</taxon>
        <taxon>Asterales</taxon>
        <taxon>Asteraceae</taxon>
        <taxon>Asteroideae</taxon>
        <taxon>Heliantheae alliance</taxon>
        <taxon>Tageteae</taxon>
        <taxon>Tagetes</taxon>
    </lineage>
</organism>
<evidence type="ECO:0000313" key="2">
    <source>
        <dbReference type="EMBL" id="KAK1413750.1"/>
    </source>
</evidence>
<dbReference type="AlphaFoldDB" id="A0AAD8JZN5"/>